<dbReference type="InterPro" id="IPR001431">
    <property type="entry name" value="Pept_M16_Zn_BS"/>
</dbReference>
<reference evidence="6" key="1">
    <citation type="submission" date="2020-10" db="EMBL/GenBank/DDBJ databases">
        <authorList>
            <person name="Gilroy R."/>
        </authorList>
    </citation>
    <scope>NUCLEOTIDE SEQUENCE</scope>
    <source>
        <strain evidence="6">CHK152-2871</strain>
    </source>
</reference>
<accession>A0A9D1FJ60</accession>
<feature type="signal peptide" evidence="3">
    <location>
        <begin position="1"/>
        <end position="28"/>
    </location>
</feature>
<evidence type="ECO:0000256" key="3">
    <source>
        <dbReference type="SAM" id="SignalP"/>
    </source>
</evidence>
<proteinExistence type="inferred from homology"/>
<feature type="domain" description="Peptidase M16 N-terminal" evidence="4">
    <location>
        <begin position="42"/>
        <end position="184"/>
    </location>
</feature>
<feature type="domain" description="Peptidase M16 C-terminal" evidence="5">
    <location>
        <begin position="634"/>
        <end position="813"/>
    </location>
</feature>
<dbReference type="PANTHER" id="PTHR11851:SF49">
    <property type="entry name" value="MITOCHONDRIAL-PROCESSING PEPTIDASE SUBUNIT ALPHA"/>
    <property type="match status" value="1"/>
</dbReference>
<sequence>MIKNNIKTFVLLFVFAIFSLCLTLDVQAKDYVCQKLKSGQTVIVKKVSDNPIVTINTWIKTGSINEDDKNSGVAHFLEHLFFKGTQKNPTGTFDRILESKGANTNAATSKDFTHYYITIPSKDFDLALSLHSDMLLNPLIPRKELEKERLVVLEEISKGKDSPTNVMWENLFSLIYGSKEPKHPYFRPVIGKKEVIETITREEILDFYNKFYTPSNMTTVIVGDIDPDDALKKVEQYFTPQGELRIANEVVYPKIKPLDSILRVSDEMDVNQAYAVIAFKAPKFKDDKDTYALDVLAAILGDSKSSKLNQMLKEQKHLVYSISASNSSFMDDGLFTISATLDEKNLKEVEGEILEEIKKVQNGEVSQAEVNKAKNMIKTDTYYSRESVSNISDELGYLTTFWGSCAYYDNYLNNIEKVTRSDVIRVAKKYLTTSKYAISTVTPKSNNLKEIAQIAAAAKVQTEAKILEKTPNATKYLLDNGAILIIKKSKSNSIIAIDIEAKGSKILEKIPSTGMLAASVAKQGTKKYSNSEFANLLDEKGIKLSLSSGSDTFSIAMQTTKDELNSALEVLDEVVNNPVFSSSETEKIKNLRTADLKKIQDNALSIGLDEFKKIAFEGSYYGQSSKYLLEKIPSVTPDDIKSYYQSVLNPENIVITIVGDVSEKDIISKISPIFKAKKGKKINFKEETINVFTPQKNIDSVVIKPDTQTAWVFVGYKTCPVFNEKDMATLKVINAILGEGMSSRLFQNLRDEKGLAYVVGSTVFQNILDGSFVAYIGTNNNSIDIAKQGMINEINILKKEYVTQKELQEAKDKIMGNILISLETNMDDASLLGYYAISERGIDYLEKYKKLINEVSQSDILEVANKYFSKPYISVVVKADSSMLK</sequence>
<dbReference type="Pfam" id="PF00675">
    <property type="entry name" value="Peptidase_M16"/>
    <property type="match status" value="2"/>
</dbReference>
<reference evidence="6" key="2">
    <citation type="journal article" date="2021" name="PeerJ">
        <title>Extensive microbial diversity within the chicken gut microbiome revealed by metagenomics and culture.</title>
        <authorList>
            <person name="Gilroy R."/>
            <person name="Ravi A."/>
            <person name="Getino M."/>
            <person name="Pursley I."/>
            <person name="Horton D.L."/>
            <person name="Alikhan N.F."/>
            <person name="Baker D."/>
            <person name="Gharbi K."/>
            <person name="Hall N."/>
            <person name="Watson M."/>
            <person name="Adriaenssens E.M."/>
            <person name="Foster-Nyarko E."/>
            <person name="Jarju S."/>
            <person name="Secka A."/>
            <person name="Antonio M."/>
            <person name="Oren A."/>
            <person name="Chaudhuri R.R."/>
            <person name="La Ragione R."/>
            <person name="Hildebrand F."/>
            <person name="Pallen M.J."/>
        </authorList>
    </citation>
    <scope>NUCLEOTIDE SEQUENCE</scope>
    <source>
        <strain evidence="6">CHK152-2871</strain>
    </source>
</reference>
<evidence type="ECO:0000256" key="1">
    <source>
        <dbReference type="ARBA" id="ARBA00007261"/>
    </source>
</evidence>
<organism evidence="6 7">
    <name type="scientific">Candidatus Galligastranaerophilus intestinavium</name>
    <dbReference type="NCBI Taxonomy" id="2840836"/>
    <lineage>
        <taxon>Bacteria</taxon>
        <taxon>Candidatus Galligastranaerophilus</taxon>
    </lineage>
</organism>
<dbReference type="Proteomes" id="UP000886865">
    <property type="component" value="Unassembled WGS sequence"/>
</dbReference>
<dbReference type="EMBL" id="DVJQ01000054">
    <property type="protein sequence ID" value="HIS74672.1"/>
    <property type="molecule type" value="Genomic_DNA"/>
</dbReference>
<dbReference type="InterPro" id="IPR011249">
    <property type="entry name" value="Metalloenz_LuxS/M16"/>
</dbReference>
<protein>
    <submittedName>
        <fullName evidence="6">Insulinase family protein</fullName>
    </submittedName>
</protein>
<comment type="caution">
    <text evidence="6">The sequence shown here is derived from an EMBL/GenBank/DDBJ whole genome shotgun (WGS) entry which is preliminary data.</text>
</comment>
<gene>
    <name evidence="6" type="ORF">IAA86_06600</name>
</gene>
<evidence type="ECO:0000259" key="5">
    <source>
        <dbReference type="Pfam" id="PF05193"/>
    </source>
</evidence>
<feature type="domain" description="Peptidase M16 C-terminal" evidence="5">
    <location>
        <begin position="198"/>
        <end position="376"/>
    </location>
</feature>
<dbReference type="GO" id="GO:0046872">
    <property type="term" value="F:metal ion binding"/>
    <property type="evidence" value="ECO:0007669"/>
    <property type="project" value="InterPro"/>
</dbReference>
<feature type="domain" description="Peptidase M16 N-terminal" evidence="4">
    <location>
        <begin position="520"/>
        <end position="617"/>
    </location>
</feature>
<dbReference type="GO" id="GO:0004222">
    <property type="term" value="F:metalloendopeptidase activity"/>
    <property type="evidence" value="ECO:0007669"/>
    <property type="project" value="InterPro"/>
</dbReference>
<dbReference type="SUPFAM" id="SSF63411">
    <property type="entry name" value="LuxS/MPP-like metallohydrolase"/>
    <property type="match status" value="4"/>
</dbReference>
<dbReference type="Pfam" id="PF05193">
    <property type="entry name" value="Peptidase_M16_C"/>
    <property type="match status" value="2"/>
</dbReference>
<feature type="chain" id="PRO_5038579488" evidence="3">
    <location>
        <begin position="29"/>
        <end position="885"/>
    </location>
</feature>
<evidence type="ECO:0000313" key="7">
    <source>
        <dbReference type="Proteomes" id="UP000886865"/>
    </source>
</evidence>
<dbReference type="Gene3D" id="3.30.830.10">
    <property type="entry name" value="Metalloenzyme, LuxS/M16 peptidase-like"/>
    <property type="match status" value="4"/>
</dbReference>
<evidence type="ECO:0000256" key="2">
    <source>
        <dbReference type="RuleBase" id="RU004447"/>
    </source>
</evidence>
<dbReference type="GO" id="GO:0006508">
    <property type="term" value="P:proteolysis"/>
    <property type="evidence" value="ECO:0007669"/>
    <property type="project" value="InterPro"/>
</dbReference>
<dbReference type="PANTHER" id="PTHR11851">
    <property type="entry name" value="METALLOPROTEASE"/>
    <property type="match status" value="1"/>
</dbReference>
<dbReference type="InterPro" id="IPR050361">
    <property type="entry name" value="MPP/UQCRC_Complex"/>
</dbReference>
<dbReference type="PROSITE" id="PS00143">
    <property type="entry name" value="INSULINASE"/>
    <property type="match status" value="1"/>
</dbReference>
<evidence type="ECO:0000259" key="4">
    <source>
        <dbReference type="Pfam" id="PF00675"/>
    </source>
</evidence>
<dbReference type="InterPro" id="IPR011765">
    <property type="entry name" value="Pept_M16_N"/>
</dbReference>
<evidence type="ECO:0000313" key="6">
    <source>
        <dbReference type="EMBL" id="HIS74672.1"/>
    </source>
</evidence>
<comment type="similarity">
    <text evidence="1 2">Belongs to the peptidase M16 family.</text>
</comment>
<dbReference type="AlphaFoldDB" id="A0A9D1FJ60"/>
<name>A0A9D1FJ60_9BACT</name>
<keyword evidence="3" id="KW-0732">Signal</keyword>
<dbReference type="InterPro" id="IPR007863">
    <property type="entry name" value="Peptidase_M16_C"/>
</dbReference>